<dbReference type="PANTHER" id="PTHR11246:SF1">
    <property type="entry name" value="PRE-MRNA-PROCESSING FACTOR 6"/>
    <property type="match status" value="1"/>
</dbReference>
<dbReference type="InterPro" id="IPR011990">
    <property type="entry name" value="TPR-like_helical_dom_sf"/>
</dbReference>
<keyword evidence="3" id="KW-1185">Reference proteome</keyword>
<evidence type="ECO:0000313" key="2">
    <source>
        <dbReference type="EMBL" id="MES1922981.1"/>
    </source>
</evidence>
<dbReference type="InterPro" id="IPR003107">
    <property type="entry name" value="HAT"/>
</dbReference>
<proteinExistence type="predicted"/>
<keyword evidence="1" id="KW-0677">Repeat</keyword>
<protein>
    <submittedName>
        <fullName evidence="2">Pre-mRNA-processing factor 6</fullName>
    </submittedName>
</protein>
<evidence type="ECO:0000256" key="1">
    <source>
        <dbReference type="ARBA" id="ARBA00022737"/>
    </source>
</evidence>
<dbReference type="Pfam" id="PF14559">
    <property type="entry name" value="TPR_19"/>
    <property type="match status" value="1"/>
</dbReference>
<name>A0ABV2ATI7_9EUKA</name>
<dbReference type="Gene3D" id="1.25.40.10">
    <property type="entry name" value="Tetratricopeptide repeat domain"/>
    <property type="match status" value="1"/>
</dbReference>
<dbReference type="EMBL" id="JBDODL010004239">
    <property type="protein sequence ID" value="MES1922981.1"/>
    <property type="molecule type" value="Genomic_DNA"/>
</dbReference>
<accession>A0ABV2ATI7</accession>
<feature type="non-terminal residue" evidence="2">
    <location>
        <position position="1"/>
    </location>
</feature>
<dbReference type="SMART" id="SM00386">
    <property type="entry name" value="HAT"/>
    <property type="match status" value="4"/>
</dbReference>
<evidence type="ECO:0000313" key="3">
    <source>
        <dbReference type="Proteomes" id="UP001439008"/>
    </source>
</evidence>
<dbReference type="SUPFAM" id="SSF48452">
    <property type="entry name" value="TPR-like"/>
    <property type="match status" value="1"/>
</dbReference>
<reference evidence="2 3" key="1">
    <citation type="journal article" date="2024" name="BMC Biol.">
        <title>Comparative genomics of Ascetosporea gives new insight into the evolutionary basis for animal parasitism in Rhizaria.</title>
        <authorList>
            <person name="Hiltunen Thoren M."/>
            <person name="Onut-Brannstrom I."/>
            <person name="Alfjorden A."/>
            <person name="Peckova H."/>
            <person name="Swords F."/>
            <person name="Hooper C."/>
            <person name="Holzer A.S."/>
            <person name="Bass D."/>
            <person name="Burki F."/>
        </authorList>
    </citation>
    <scope>NUCLEOTIDE SEQUENCE [LARGE SCALE GENOMIC DNA]</scope>
    <source>
        <strain evidence="2">20-A016</strain>
    </source>
</reference>
<dbReference type="Proteomes" id="UP001439008">
    <property type="component" value="Unassembled WGS sequence"/>
</dbReference>
<comment type="caution">
    <text evidence="2">The sequence shown here is derived from an EMBL/GenBank/DDBJ whole genome shotgun (WGS) entry which is preliminary data.</text>
</comment>
<organism evidence="2 3">
    <name type="scientific">Bonamia ostreae</name>
    <dbReference type="NCBI Taxonomy" id="126728"/>
    <lineage>
        <taxon>Eukaryota</taxon>
        <taxon>Sar</taxon>
        <taxon>Rhizaria</taxon>
        <taxon>Endomyxa</taxon>
        <taxon>Ascetosporea</taxon>
        <taxon>Haplosporida</taxon>
        <taxon>Bonamia</taxon>
    </lineage>
</organism>
<sequence length="191" mass="21792">AAKLGKIVTARAIYSKMLQHFPNDSAIWWDAIMLEKNNKQDLVPLLQKGVKECPSSEALWLLLSKTKWLNADLDGARQVLASAAKVNSKSESICLAAVKLEFEENNFESARKILETARERINSARIWMKSALLEREMANFGRENEILLEAVTKFPKMKNFKVWLMLCQSFERLGDFESARNFYVKSVSSIC</sequence>
<dbReference type="PANTHER" id="PTHR11246">
    <property type="entry name" value="PRE-MRNA SPLICING FACTOR"/>
    <property type="match status" value="1"/>
</dbReference>
<gene>
    <name evidence="2" type="primary">PRPF6_3</name>
    <name evidence="2" type="ORF">MHBO_004513</name>
</gene>
<dbReference type="InterPro" id="IPR045075">
    <property type="entry name" value="Syf1-like"/>
</dbReference>